<dbReference type="NCBIfam" id="TIGR01640">
    <property type="entry name" value="F_box_assoc_1"/>
    <property type="match status" value="1"/>
</dbReference>
<accession>A0A2I0JY52</accession>
<name>A0A2I0JY52_PUNGR</name>
<keyword evidence="3" id="KW-1185">Reference proteome</keyword>
<dbReference type="Proteomes" id="UP000233551">
    <property type="component" value="Unassembled WGS sequence"/>
</dbReference>
<sequence length="339" mass="38769">MAILSRCFEWLGLVGQLGGSSTDSGRDLFEAVPADVVVAILSRLSIDQILRCRAVHRNNYRGSATSGIMYHSWSRDKEGRELGFLYLYSTILHLEPCHARANGCGGYDGDVGVLLQFTDEEILVPSESTPPNHYVYSIRNLRGTSSRDISTSPYHSRGKISALNLDDILYWMAYWYTPCAFCIIVFKVDSEQLLFMPHPGGACRRIDNHMDMFVVEMDGHLCLAHASSKSLSIWIWVLEDHRSWLWSKRFNVNLGTITWWFPFYECIFLPPHYCLQPLGIQNEELILAVQGMGIIRYHLWHLRVVIIRKEGYPSPMFYAWPVASSSSPMTFTSLRDLLM</sequence>
<feature type="domain" description="F-box associated beta-propeller type 3" evidence="1">
    <location>
        <begin position="130"/>
        <end position="249"/>
    </location>
</feature>
<dbReference type="InterPro" id="IPR017451">
    <property type="entry name" value="F-box-assoc_interact_dom"/>
</dbReference>
<dbReference type="Pfam" id="PF08268">
    <property type="entry name" value="FBA_3"/>
    <property type="match status" value="1"/>
</dbReference>
<protein>
    <recommendedName>
        <fullName evidence="1">F-box associated beta-propeller type 3 domain-containing protein</fullName>
    </recommendedName>
</protein>
<evidence type="ECO:0000313" key="3">
    <source>
        <dbReference type="Proteomes" id="UP000233551"/>
    </source>
</evidence>
<reference evidence="2 3" key="1">
    <citation type="submission" date="2017-11" db="EMBL/GenBank/DDBJ databases">
        <title>De-novo sequencing of pomegranate (Punica granatum L.) genome.</title>
        <authorList>
            <person name="Akparov Z."/>
            <person name="Amiraslanov A."/>
            <person name="Hajiyeva S."/>
            <person name="Abbasov M."/>
            <person name="Kaur K."/>
            <person name="Hamwieh A."/>
            <person name="Solovyev V."/>
            <person name="Salamov A."/>
            <person name="Braich B."/>
            <person name="Kosarev P."/>
            <person name="Mahmoud A."/>
            <person name="Hajiyev E."/>
            <person name="Babayeva S."/>
            <person name="Izzatullayeva V."/>
            <person name="Mammadov A."/>
            <person name="Mammadov A."/>
            <person name="Sharifova S."/>
            <person name="Ojaghi J."/>
            <person name="Eynullazada K."/>
            <person name="Bayramov B."/>
            <person name="Abdulazimova A."/>
            <person name="Shahmuradov I."/>
        </authorList>
    </citation>
    <scope>NUCLEOTIDE SEQUENCE [LARGE SCALE GENOMIC DNA]</scope>
    <source>
        <strain evidence="3">cv. AG2017</strain>
        <tissue evidence="2">Leaf</tissue>
    </source>
</reference>
<comment type="caution">
    <text evidence="2">The sequence shown here is derived from an EMBL/GenBank/DDBJ whole genome shotgun (WGS) entry which is preliminary data.</text>
</comment>
<dbReference type="EMBL" id="PGOL01001069">
    <property type="protein sequence ID" value="PKI61192.1"/>
    <property type="molecule type" value="Genomic_DNA"/>
</dbReference>
<organism evidence="2 3">
    <name type="scientific">Punica granatum</name>
    <name type="common">Pomegranate</name>
    <dbReference type="NCBI Taxonomy" id="22663"/>
    <lineage>
        <taxon>Eukaryota</taxon>
        <taxon>Viridiplantae</taxon>
        <taxon>Streptophyta</taxon>
        <taxon>Embryophyta</taxon>
        <taxon>Tracheophyta</taxon>
        <taxon>Spermatophyta</taxon>
        <taxon>Magnoliopsida</taxon>
        <taxon>eudicotyledons</taxon>
        <taxon>Gunneridae</taxon>
        <taxon>Pentapetalae</taxon>
        <taxon>rosids</taxon>
        <taxon>malvids</taxon>
        <taxon>Myrtales</taxon>
        <taxon>Lythraceae</taxon>
        <taxon>Punica</taxon>
    </lineage>
</organism>
<gene>
    <name evidence="2" type="ORF">CRG98_018423</name>
</gene>
<dbReference type="AlphaFoldDB" id="A0A2I0JY52"/>
<evidence type="ECO:0000313" key="2">
    <source>
        <dbReference type="EMBL" id="PKI61192.1"/>
    </source>
</evidence>
<evidence type="ECO:0000259" key="1">
    <source>
        <dbReference type="Pfam" id="PF08268"/>
    </source>
</evidence>
<proteinExistence type="predicted"/>
<dbReference type="InterPro" id="IPR013187">
    <property type="entry name" value="F-box-assoc_dom_typ3"/>
</dbReference>